<dbReference type="AlphaFoldDB" id="A0A1H7T4U6"/>
<accession>A0A1H7T4U6</accession>
<dbReference type="RefSeq" id="WP_090608324.1">
    <property type="nucleotide sequence ID" value="NZ_FNZR01000010.1"/>
</dbReference>
<dbReference type="EMBL" id="FNZR01000010">
    <property type="protein sequence ID" value="SEL79823.1"/>
    <property type="molecule type" value="Genomic_DNA"/>
</dbReference>
<evidence type="ECO:0000259" key="1">
    <source>
        <dbReference type="PROSITE" id="PS51819"/>
    </source>
</evidence>
<feature type="domain" description="VOC" evidence="1">
    <location>
        <begin position="4"/>
        <end position="130"/>
    </location>
</feature>
<dbReference type="PANTHER" id="PTHR36503">
    <property type="entry name" value="BLR2520 PROTEIN"/>
    <property type="match status" value="1"/>
</dbReference>
<organism evidence="2 3">
    <name type="scientific">Parapedobacter koreensis</name>
    <dbReference type="NCBI Taxonomy" id="332977"/>
    <lineage>
        <taxon>Bacteria</taxon>
        <taxon>Pseudomonadati</taxon>
        <taxon>Bacteroidota</taxon>
        <taxon>Sphingobacteriia</taxon>
        <taxon>Sphingobacteriales</taxon>
        <taxon>Sphingobacteriaceae</taxon>
        <taxon>Parapedobacter</taxon>
    </lineage>
</organism>
<dbReference type="InterPro" id="IPR004360">
    <property type="entry name" value="Glyas_Fos-R_dOase_dom"/>
</dbReference>
<dbReference type="PANTHER" id="PTHR36503:SF1">
    <property type="entry name" value="BLR2520 PROTEIN"/>
    <property type="match status" value="1"/>
</dbReference>
<keyword evidence="3" id="KW-1185">Reference proteome</keyword>
<gene>
    <name evidence="2" type="ORF">SAMN05421740_11089</name>
</gene>
<dbReference type="Gene3D" id="3.10.180.10">
    <property type="entry name" value="2,3-Dihydroxybiphenyl 1,2-Dioxygenase, domain 1"/>
    <property type="match status" value="1"/>
</dbReference>
<dbReference type="STRING" id="332977.SAMN05421740_11089"/>
<sequence>MKPKMIWANLAVSNLGRTKEFYTKLGFESNGTHGSDELVSFSIGQDSFAINFFRGDVFSTNLNANVAEAHTVTEVVFTLSAESREQADDWEKEVEKAGGQIISRPEEFGEGYYGFLFADPDGHRFNVFYMKGF</sequence>
<dbReference type="OrthoDB" id="669651at2"/>
<protein>
    <recommendedName>
        <fullName evidence="1">VOC domain-containing protein</fullName>
    </recommendedName>
</protein>
<dbReference type="PROSITE" id="PS51819">
    <property type="entry name" value="VOC"/>
    <property type="match status" value="1"/>
</dbReference>
<dbReference type="InterPro" id="IPR037523">
    <property type="entry name" value="VOC_core"/>
</dbReference>
<dbReference type="Pfam" id="PF00903">
    <property type="entry name" value="Glyoxalase"/>
    <property type="match status" value="1"/>
</dbReference>
<proteinExistence type="predicted"/>
<name>A0A1H7T4U6_9SPHI</name>
<reference evidence="3" key="1">
    <citation type="submission" date="2016-10" db="EMBL/GenBank/DDBJ databases">
        <authorList>
            <person name="Varghese N."/>
            <person name="Submissions S."/>
        </authorList>
    </citation>
    <scope>NUCLEOTIDE SEQUENCE [LARGE SCALE GENOMIC DNA]</scope>
    <source>
        <strain evidence="3">Jip14</strain>
    </source>
</reference>
<evidence type="ECO:0000313" key="3">
    <source>
        <dbReference type="Proteomes" id="UP000198916"/>
    </source>
</evidence>
<dbReference type="Proteomes" id="UP000198916">
    <property type="component" value="Unassembled WGS sequence"/>
</dbReference>
<evidence type="ECO:0000313" key="2">
    <source>
        <dbReference type="EMBL" id="SEL79823.1"/>
    </source>
</evidence>
<dbReference type="InterPro" id="IPR029068">
    <property type="entry name" value="Glyas_Bleomycin-R_OHBP_Dase"/>
</dbReference>
<dbReference type="SUPFAM" id="SSF54593">
    <property type="entry name" value="Glyoxalase/Bleomycin resistance protein/Dihydroxybiphenyl dioxygenase"/>
    <property type="match status" value="1"/>
</dbReference>